<dbReference type="AlphaFoldDB" id="A0A024G2K1"/>
<dbReference type="Proteomes" id="UP000053237">
    <property type="component" value="Unassembled WGS sequence"/>
</dbReference>
<accession>A0A024G2K1</accession>
<reference evidence="1 2" key="1">
    <citation type="submission" date="2012-05" db="EMBL/GenBank/DDBJ databases">
        <title>Recombination and specialization in a pathogen metapopulation.</title>
        <authorList>
            <person name="Gardiner A."/>
            <person name="Kemen E."/>
            <person name="Schultz-Larsen T."/>
            <person name="MacLean D."/>
            <person name="Van Oosterhout C."/>
            <person name="Jones J.D.G."/>
        </authorList>
    </citation>
    <scope>NUCLEOTIDE SEQUENCE [LARGE SCALE GENOMIC DNA]</scope>
    <source>
        <strain evidence="1 2">Ac Nc2</strain>
    </source>
</reference>
<dbReference type="InParanoid" id="A0A024G2K1"/>
<protein>
    <submittedName>
        <fullName evidence="1">Uncharacterized protein</fullName>
    </submittedName>
</protein>
<name>A0A024G2K1_9STRA</name>
<proteinExistence type="predicted"/>
<evidence type="ECO:0000313" key="2">
    <source>
        <dbReference type="Proteomes" id="UP000053237"/>
    </source>
</evidence>
<organism evidence="1 2">
    <name type="scientific">Albugo candida</name>
    <dbReference type="NCBI Taxonomy" id="65357"/>
    <lineage>
        <taxon>Eukaryota</taxon>
        <taxon>Sar</taxon>
        <taxon>Stramenopiles</taxon>
        <taxon>Oomycota</taxon>
        <taxon>Peronosporomycetes</taxon>
        <taxon>Albuginales</taxon>
        <taxon>Albuginaceae</taxon>
        <taxon>Albugo</taxon>
    </lineage>
</organism>
<keyword evidence="2" id="KW-1185">Reference proteome</keyword>
<sequence>MNDEREKLWRQICRQFYFQNDALAQQILRQFEICKTDDTVISVETPMEKLSIVQENCKALGLENSSDPMHKNAMEQIIERYELIKNQIRSEYHQNLATHRYEEFHKLLLQRQSTNYCLDDKVLLVREKEAFIRLYDSHHEKMSKITNFLRQYMDTLGSHPFLLGLKQVIQWNLESSNIVGWRCKEIHVYHRHFINLWLIVVSDAVFLESAGKTFAADSVDLLINSLNFGHYELTKVATEKSEPRNRVWLMDPYLSDQDMRDLLHLFPPKYRLEGRPSGDKYMTGLFRMNLIGLCDEPQPFFQRWCVLL</sequence>
<evidence type="ECO:0000313" key="1">
    <source>
        <dbReference type="EMBL" id="CCI40538.1"/>
    </source>
</evidence>
<dbReference type="OrthoDB" id="309339at2759"/>
<gene>
    <name evidence="1" type="ORF">BN9_013220</name>
</gene>
<dbReference type="EMBL" id="CAIX01000009">
    <property type="protein sequence ID" value="CCI40538.1"/>
    <property type="molecule type" value="Genomic_DNA"/>
</dbReference>
<comment type="caution">
    <text evidence="1">The sequence shown here is derived from an EMBL/GenBank/DDBJ whole genome shotgun (WGS) entry which is preliminary data.</text>
</comment>